<sequence>MADARSPRKRGRDARRDDSPPRRRPPPKKQDKVDRKTECPFLLRVFCKRDGHNKIDDYSPTSVPNCEELQLYTWPDCTLRELTDLVKHALSDARRPRCRLSFAVVYPDKKGQTAMKEVGLIWSTNTARSAPEAERKTLRDLRFQTGDFIDCAIHFPKINGPGGQYVGPWGQLEPPESPGADASSPT</sequence>
<evidence type="ECO:0000256" key="1">
    <source>
        <dbReference type="ARBA" id="ARBA00009143"/>
    </source>
</evidence>
<organism evidence="3">
    <name type="scientific">Pelagomonas calceolata</name>
    <dbReference type="NCBI Taxonomy" id="35677"/>
    <lineage>
        <taxon>Eukaryota</taxon>
        <taxon>Sar</taxon>
        <taxon>Stramenopiles</taxon>
        <taxon>Ochrophyta</taxon>
        <taxon>Pelagophyceae</taxon>
        <taxon>Pelagomonadales</taxon>
        <taxon>Pelagomonadaceae</taxon>
        <taxon>Pelagomonas</taxon>
    </lineage>
</organism>
<reference evidence="4" key="2">
    <citation type="submission" date="2021-11" db="EMBL/GenBank/DDBJ databases">
        <authorList>
            <consortium name="Genoscope - CEA"/>
            <person name="William W."/>
        </authorList>
    </citation>
    <scope>NUCLEOTIDE SEQUENCE</scope>
</reference>
<dbReference type="InterPro" id="IPR042534">
    <property type="entry name" value="SAP18_sf"/>
</dbReference>
<dbReference type="GO" id="GO:0003714">
    <property type="term" value="F:transcription corepressor activity"/>
    <property type="evidence" value="ECO:0007669"/>
    <property type="project" value="TreeGrafter"/>
</dbReference>
<comment type="similarity">
    <text evidence="1">Belongs to the SAP18 family.</text>
</comment>
<protein>
    <recommendedName>
        <fullName evidence="6">Histone deacetylase complex subunit SAP18</fullName>
    </recommendedName>
</protein>
<dbReference type="Gene3D" id="3.10.20.550">
    <property type="entry name" value="ASAP complex, SAP18 subunit"/>
    <property type="match status" value="1"/>
</dbReference>
<dbReference type="Pfam" id="PF06487">
    <property type="entry name" value="SAP18"/>
    <property type="match status" value="1"/>
</dbReference>
<keyword evidence="5" id="KW-1185">Reference proteome</keyword>
<reference evidence="3" key="1">
    <citation type="submission" date="2021-01" db="EMBL/GenBank/DDBJ databases">
        <authorList>
            <person name="Corre E."/>
            <person name="Pelletier E."/>
            <person name="Niang G."/>
            <person name="Scheremetjew M."/>
            <person name="Finn R."/>
            <person name="Kale V."/>
            <person name="Holt S."/>
            <person name="Cochrane G."/>
            <person name="Meng A."/>
            <person name="Brown T."/>
            <person name="Cohen L."/>
        </authorList>
    </citation>
    <scope>NUCLEOTIDE SEQUENCE</scope>
    <source>
        <strain evidence="3">CCMP1756</strain>
    </source>
</reference>
<evidence type="ECO:0000313" key="4">
    <source>
        <dbReference type="EMBL" id="CAH0369167.1"/>
    </source>
</evidence>
<dbReference type="InterPro" id="IPR010516">
    <property type="entry name" value="SAP18"/>
</dbReference>
<evidence type="ECO:0000313" key="5">
    <source>
        <dbReference type="Proteomes" id="UP000789595"/>
    </source>
</evidence>
<proteinExistence type="inferred from homology"/>
<dbReference type="GO" id="GO:0005634">
    <property type="term" value="C:nucleus"/>
    <property type="evidence" value="ECO:0007669"/>
    <property type="project" value="TreeGrafter"/>
</dbReference>
<dbReference type="EMBL" id="CAKKNE010000002">
    <property type="protein sequence ID" value="CAH0369167.1"/>
    <property type="molecule type" value="Genomic_DNA"/>
</dbReference>
<feature type="region of interest" description="Disordered" evidence="2">
    <location>
        <begin position="164"/>
        <end position="186"/>
    </location>
</feature>
<dbReference type="EMBL" id="HBIW01023121">
    <property type="protein sequence ID" value="CAE0704503.1"/>
    <property type="molecule type" value="Transcribed_RNA"/>
</dbReference>
<evidence type="ECO:0000313" key="3">
    <source>
        <dbReference type="EMBL" id="CAE0704503.1"/>
    </source>
</evidence>
<dbReference type="OrthoDB" id="440566at2759"/>
<dbReference type="AlphaFoldDB" id="A0A7S4ED06"/>
<evidence type="ECO:0008006" key="6">
    <source>
        <dbReference type="Google" id="ProtNLM"/>
    </source>
</evidence>
<name>A0A7S4ED06_9STRA</name>
<gene>
    <name evidence="3" type="ORF">PCAL00307_LOCUS19951</name>
    <name evidence="4" type="ORF">PECAL_2P22780</name>
</gene>
<feature type="region of interest" description="Disordered" evidence="2">
    <location>
        <begin position="1"/>
        <end position="36"/>
    </location>
</feature>
<dbReference type="PANTHER" id="PTHR13082:SF0">
    <property type="entry name" value="HISTONE DEACETYLASE COMPLEX SUBUNIT SAP18"/>
    <property type="match status" value="1"/>
</dbReference>
<evidence type="ECO:0000256" key="2">
    <source>
        <dbReference type="SAM" id="MobiDB-lite"/>
    </source>
</evidence>
<accession>A0A7S4ED06</accession>
<dbReference type="PANTHER" id="PTHR13082">
    <property type="entry name" value="SAP18"/>
    <property type="match status" value="1"/>
</dbReference>
<dbReference type="Proteomes" id="UP000789595">
    <property type="component" value="Unassembled WGS sequence"/>
</dbReference>